<keyword evidence="4" id="KW-1185">Reference proteome</keyword>
<feature type="region of interest" description="Disordered" evidence="1">
    <location>
        <begin position="383"/>
        <end position="489"/>
    </location>
</feature>
<feature type="compositionally biased region" description="Low complexity" evidence="1">
    <location>
        <begin position="429"/>
        <end position="442"/>
    </location>
</feature>
<protein>
    <submittedName>
        <fullName evidence="3">Protein YqkD</fullName>
    </submittedName>
</protein>
<feature type="compositionally biased region" description="Basic and acidic residues" evidence="1">
    <location>
        <begin position="466"/>
        <end position="489"/>
    </location>
</feature>
<gene>
    <name evidence="3" type="ORF">FVE85_1863</name>
</gene>
<organism evidence="3 4">
    <name type="scientific">Porphyridium purpureum</name>
    <name type="common">Red alga</name>
    <name type="synonym">Porphyridium cruentum</name>
    <dbReference type="NCBI Taxonomy" id="35688"/>
    <lineage>
        <taxon>Eukaryota</taxon>
        <taxon>Rhodophyta</taxon>
        <taxon>Bangiophyceae</taxon>
        <taxon>Porphyridiales</taxon>
        <taxon>Porphyridiaceae</taxon>
        <taxon>Porphyridium</taxon>
    </lineage>
</organism>
<evidence type="ECO:0000259" key="2">
    <source>
        <dbReference type="Pfam" id="PF12146"/>
    </source>
</evidence>
<evidence type="ECO:0000313" key="4">
    <source>
        <dbReference type="Proteomes" id="UP000324585"/>
    </source>
</evidence>
<dbReference type="PANTHER" id="PTHR43358">
    <property type="entry name" value="ALPHA/BETA-HYDROLASE"/>
    <property type="match status" value="1"/>
</dbReference>
<dbReference type="PANTHER" id="PTHR43358:SF4">
    <property type="entry name" value="ALPHA_BETA HYDROLASE FOLD-1 DOMAIN-CONTAINING PROTEIN"/>
    <property type="match status" value="1"/>
</dbReference>
<name>A0A5J4YX31_PORPP</name>
<dbReference type="Proteomes" id="UP000324585">
    <property type="component" value="Unassembled WGS sequence"/>
</dbReference>
<sequence>MDDSSIASGKLSSGIIDGLVDFIIRPPRAEYLPHHLGPASFAVRGRMVQRTDFELLNPRGLTLQASIYEPDSTPELALRDPARDELPYVVYLHGNGSCRLEAETAVKMLLPYGVGVMSFDFSGSGLSEGEYISLGVLEREDVRTAIDFLRSHKKIARVAIWGHSMGAATAIMYAGMQKGNIDVCALVADAAYASFDKLADTMIDTLEIPAAVPKKLLLGVGLRMVKKSVKERAGFSLDDVNPLAAAKRCTNIPVLFIHGKKDDVVHYSHSELLFKSYGCDEKRLLLLEDATHDSLRPSDVRDDCFMFLMNSLTSGWAQYHSYMKARGNDLLVDGRYESAITLFTALILRADHMYEVEKEKEHKKHAAAHRNRQSAPVSSLFAGFHLGHPAQDPSAGGDELGGPSPRGSQEREKAARRLSKRQSHDRAHTGPASGTAGTSTSGMEPEPTGRISSLMRRVFGGHRKTAKEEKIHHQSVHEMAREKSAERGVRARHTMPAVRATPASVGTGAAPTAGNRGSANASSSLAAAAAEVAGAPSASTESSEMRMLLNALVPLLTNRSLAYTKTSRAELGLADALRALQINVQWVRGYQRQAQAEIQLERFQDARKTIEIGLQVEPTFQPLLELHAQLDNLHTISGAANMRAAPTHTD</sequence>
<dbReference type="InterPro" id="IPR029058">
    <property type="entry name" value="AB_hydrolase_fold"/>
</dbReference>
<dbReference type="InterPro" id="IPR052920">
    <property type="entry name" value="DNA-binding_regulatory"/>
</dbReference>
<dbReference type="SUPFAM" id="SSF53474">
    <property type="entry name" value="alpha/beta-Hydrolases"/>
    <property type="match status" value="1"/>
</dbReference>
<comment type="caution">
    <text evidence="3">The sequence shown here is derived from an EMBL/GenBank/DDBJ whole genome shotgun (WGS) entry which is preliminary data.</text>
</comment>
<dbReference type="OrthoDB" id="3372at2759"/>
<dbReference type="AlphaFoldDB" id="A0A5J4YX31"/>
<dbReference type="Gene3D" id="1.25.40.10">
    <property type="entry name" value="Tetratricopeptide repeat domain"/>
    <property type="match status" value="1"/>
</dbReference>
<dbReference type="SUPFAM" id="SSF48452">
    <property type="entry name" value="TPR-like"/>
    <property type="match status" value="1"/>
</dbReference>
<dbReference type="InterPro" id="IPR011990">
    <property type="entry name" value="TPR-like_helical_dom_sf"/>
</dbReference>
<dbReference type="Gene3D" id="3.40.50.1820">
    <property type="entry name" value="alpha/beta hydrolase"/>
    <property type="match status" value="1"/>
</dbReference>
<accession>A0A5J4YX31</accession>
<reference evidence="4" key="1">
    <citation type="journal article" date="2019" name="Nat. Commun.">
        <title>Expansion of phycobilisome linker gene families in mesophilic red algae.</title>
        <authorList>
            <person name="Lee J."/>
            <person name="Kim D."/>
            <person name="Bhattacharya D."/>
            <person name="Yoon H.S."/>
        </authorList>
    </citation>
    <scope>NUCLEOTIDE SEQUENCE [LARGE SCALE GENOMIC DNA]</scope>
    <source>
        <strain evidence="4">CCMP 1328</strain>
    </source>
</reference>
<dbReference type="Pfam" id="PF12146">
    <property type="entry name" value="Hydrolase_4"/>
    <property type="match status" value="1"/>
</dbReference>
<evidence type="ECO:0000313" key="3">
    <source>
        <dbReference type="EMBL" id="KAA8495708.1"/>
    </source>
</evidence>
<dbReference type="EMBL" id="VRMN01000003">
    <property type="protein sequence ID" value="KAA8495708.1"/>
    <property type="molecule type" value="Genomic_DNA"/>
</dbReference>
<feature type="domain" description="Serine aminopeptidase S33" evidence="2">
    <location>
        <begin position="89"/>
        <end position="190"/>
    </location>
</feature>
<proteinExistence type="predicted"/>
<dbReference type="InterPro" id="IPR022742">
    <property type="entry name" value="Hydrolase_4"/>
</dbReference>
<evidence type="ECO:0000256" key="1">
    <source>
        <dbReference type="SAM" id="MobiDB-lite"/>
    </source>
</evidence>